<dbReference type="RefSeq" id="WP_029194948.1">
    <property type="nucleotide sequence ID" value="NZ_JAMDMW010000086.1"/>
</dbReference>
<reference evidence="2 3" key="1">
    <citation type="submission" date="2022-05" db="EMBL/GenBank/DDBJ databases">
        <title>Genome Sequencing of Bee-Associated Microbes.</title>
        <authorList>
            <person name="Dunlap C."/>
        </authorList>
    </citation>
    <scope>NUCLEOTIDE SEQUENCE [LARGE SCALE GENOMIC DNA]</scope>
    <source>
        <strain evidence="2 3">NRRL B-14421</strain>
    </source>
</reference>
<dbReference type="NCBIfam" id="NF004584">
    <property type="entry name" value="PRK05928.2-1"/>
    <property type="match status" value="1"/>
</dbReference>
<dbReference type="EC" id="4.2.1.75" evidence="2"/>
<organism evidence="2 3">
    <name type="scientific">Paenibacillus alginolyticus</name>
    <dbReference type="NCBI Taxonomy" id="59839"/>
    <lineage>
        <taxon>Bacteria</taxon>
        <taxon>Bacillati</taxon>
        <taxon>Bacillota</taxon>
        <taxon>Bacilli</taxon>
        <taxon>Bacillales</taxon>
        <taxon>Paenibacillaceae</taxon>
        <taxon>Paenibacillus</taxon>
    </lineage>
</organism>
<keyword evidence="2" id="KW-0456">Lyase</keyword>
<dbReference type="Gene3D" id="3.40.50.10090">
    <property type="match status" value="2"/>
</dbReference>
<keyword evidence="3" id="KW-1185">Reference proteome</keyword>
<dbReference type="Pfam" id="PF02602">
    <property type="entry name" value="HEM4"/>
    <property type="match status" value="1"/>
</dbReference>
<gene>
    <name evidence="2" type="ORF">M5X19_02120</name>
</gene>
<comment type="caution">
    <text evidence="2">The sequence shown here is derived from an EMBL/GenBank/DDBJ whole genome shotgun (WGS) entry which is preliminary data.</text>
</comment>
<dbReference type="InterPro" id="IPR039793">
    <property type="entry name" value="UROS/Hem4"/>
</dbReference>
<proteinExistence type="predicted"/>
<evidence type="ECO:0000313" key="2">
    <source>
        <dbReference type="EMBL" id="MCY9691725.1"/>
    </source>
</evidence>
<sequence>MGKLSNKKIVIAGSRKIEEMSLLIEKQGGTPVIRSLQGLLYFDESAIERELLFCVNNKIDWFVLTTGTGTDTLLGAAERLRIHAALIQKLKEAKVSARGYKTYALLKKLDIKPEIVDEDGTTQGLIRSMNLCDFAGQTVVVQLHGEPQPDLIQFLENRGANVIQLLPYRHVEPESSTLEMLCHELSTSSIDAVCFTTAVQVRYLFNYAKRQGFADTVRESFNSRVRAVAVGKVTEEALREEGLAHVIVPEIERMGAMVIEIVKYYENQYLP</sequence>
<protein>
    <submittedName>
        <fullName evidence="2">Uroporphyrinogen-III synthase</fullName>
        <ecNumber evidence="2">4.2.1.75</ecNumber>
    </submittedName>
</protein>
<evidence type="ECO:0000313" key="3">
    <source>
        <dbReference type="Proteomes" id="UP001527099"/>
    </source>
</evidence>
<name>A0ABT4G6E1_9BACL</name>
<dbReference type="InterPro" id="IPR003754">
    <property type="entry name" value="4pyrrol_synth_uPrphyn_synth"/>
</dbReference>
<dbReference type="PANTHER" id="PTHR40082:SF1">
    <property type="entry name" value="BLR5956 PROTEIN"/>
    <property type="match status" value="1"/>
</dbReference>
<dbReference type="EMBL" id="JAMDMX010000003">
    <property type="protein sequence ID" value="MCY9691725.1"/>
    <property type="molecule type" value="Genomic_DNA"/>
</dbReference>
<dbReference type="InterPro" id="IPR036108">
    <property type="entry name" value="4pyrrol_syn_uPrphyn_synt_sf"/>
</dbReference>
<feature type="domain" description="Tetrapyrrole biosynthesis uroporphyrinogen III synthase" evidence="1">
    <location>
        <begin position="19"/>
        <end position="258"/>
    </location>
</feature>
<dbReference type="CDD" id="cd06578">
    <property type="entry name" value="HemD"/>
    <property type="match status" value="1"/>
</dbReference>
<evidence type="ECO:0000259" key="1">
    <source>
        <dbReference type="Pfam" id="PF02602"/>
    </source>
</evidence>
<dbReference type="PANTHER" id="PTHR40082">
    <property type="entry name" value="BLR5956 PROTEIN"/>
    <property type="match status" value="1"/>
</dbReference>
<accession>A0ABT4G6E1</accession>
<dbReference type="Proteomes" id="UP001527099">
    <property type="component" value="Unassembled WGS sequence"/>
</dbReference>
<dbReference type="GO" id="GO:0004852">
    <property type="term" value="F:uroporphyrinogen-III synthase activity"/>
    <property type="evidence" value="ECO:0007669"/>
    <property type="project" value="UniProtKB-EC"/>
</dbReference>
<dbReference type="SUPFAM" id="SSF69618">
    <property type="entry name" value="HemD-like"/>
    <property type="match status" value="1"/>
</dbReference>